<dbReference type="GO" id="GO:0009423">
    <property type="term" value="P:chorismate biosynthetic process"/>
    <property type="evidence" value="ECO:0007669"/>
    <property type="project" value="UniProtKB-UniPathway"/>
</dbReference>
<keyword evidence="5" id="KW-0028">Amino-acid biosynthesis</keyword>
<dbReference type="GO" id="GO:0009073">
    <property type="term" value="P:aromatic amino acid family biosynthetic process"/>
    <property type="evidence" value="ECO:0007669"/>
    <property type="project" value="UniProtKB-KW"/>
</dbReference>
<evidence type="ECO:0000259" key="7">
    <source>
        <dbReference type="Pfam" id="PF01488"/>
    </source>
</evidence>
<evidence type="ECO:0000256" key="3">
    <source>
        <dbReference type="ARBA" id="ARBA00022857"/>
    </source>
</evidence>
<sequence length="245" mass="27022">MDIDYQKVLTPAGTLAEALSIFSSAGGMGANITAPLKQEAFALIPQLSPCARTAGTLNTLKWDPSTQQWFGENTDGQGFLQYLQKYTSIDIAPARVLLLGAGGAARALIDVLEKNVSQPLTVVNRDLEKAQDLKKYPRLELLSYVALNQQIHQTRFDIIINATSSSLHQQLPPLDNAWLKNSIVIDLAYAHGLSTPFMEWALSHHAKSVDDGLGMLVEQAALSFALWFDRMPDSKPVYQQLRSRE</sequence>
<keyword evidence="3" id="KW-0521">NADP</keyword>
<comment type="catalytic activity">
    <reaction evidence="6">
        <text>shikimate + NADP(+) = 3-dehydroshikimate + NADPH + H(+)</text>
        <dbReference type="Rhea" id="RHEA:17737"/>
        <dbReference type="ChEBI" id="CHEBI:15378"/>
        <dbReference type="ChEBI" id="CHEBI:16630"/>
        <dbReference type="ChEBI" id="CHEBI:36208"/>
        <dbReference type="ChEBI" id="CHEBI:57783"/>
        <dbReference type="ChEBI" id="CHEBI:58349"/>
        <dbReference type="EC" id="1.1.1.25"/>
    </reaction>
</comment>
<dbReference type="InterPro" id="IPR006151">
    <property type="entry name" value="Shikm_DH/Glu-tRNA_Rdtase"/>
</dbReference>
<feature type="domain" description="Quinate/shikimate 5-dehydrogenase/glutamyl-tRNA reductase" evidence="7">
    <location>
        <begin position="90"/>
        <end position="167"/>
    </location>
</feature>
<feature type="domain" description="Shikimate dehydrogenase substrate binding N-terminal" evidence="8">
    <location>
        <begin position="2"/>
        <end position="60"/>
    </location>
</feature>
<evidence type="ECO:0000256" key="2">
    <source>
        <dbReference type="ARBA" id="ARBA00012962"/>
    </source>
</evidence>
<dbReference type="EC" id="1.1.1.25" evidence="2"/>
<dbReference type="InterPro" id="IPR036291">
    <property type="entry name" value="NAD(P)-bd_dom_sf"/>
</dbReference>
<dbReference type="PATRIC" id="fig|1590042.3.peg.1346"/>
<dbReference type="Pfam" id="PF18317">
    <property type="entry name" value="SDH_C"/>
    <property type="match status" value="1"/>
</dbReference>
<dbReference type="STRING" id="437022.CC99x_01325"/>
<dbReference type="EMBL" id="LKHV01000005">
    <property type="protein sequence ID" value="KRG18844.1"/>
    <property type="molecule type" value="Genomic_DNA"/>
</dbReference>
<reference evidence="10" key="1">
    <citation type="submission" date="2015-09" db="EMBL/GenBank/DDBJ databases">
        <title>Draft Genome Sequences of Two Novel Amoeba-resistant Intranuclear Bacteria, Candidatus Berkiella cookevillensis and Candidatus Berkiella aquae.</title>
        <authorList>
            <person name="Mehari Y.T."/>
            <person name="Arivett B.A."/>
            <person name="Farone A.L."/>
            <person name="Gunderson J.H."/>
            <person name="Farone M.B."/>
        </authorList>
    </citation>
    <scope>NUCLEOTIDE SEQUENCE [LARGE SCALE GENOMIC DNA]</scope>
    <source>
        <strain evidence="10">CC99</strain>
    </source>
</reference>
<dbReference type="SUPFAM" id="SSF51735">
    <property type="entry name" value="NAD(P)-binding Rossmann-fold domains"/>
    <property type="match status" value="1"/>
</dbReference>
<dbReference type="GO" id="GO:0005829">
    <property type="term" value="C:cytosol"/>
    <property type="evidence" value="ECO:0007669"/>
    <property type="project" value="TreeGrafter"/>
</dbReference>
<dbReference type="GO" id="GO:0050661">
    <property type="term" value="F:NADP binding"/>
    <property type="evidence" value="ECO:0007669"/>
    <property type="project" value="TreeGrafter"/>
</dbReference>
<dbReference type="Pfam" id="PF08501">
    <property type="entry name" value="Shikimate_dh_N"/>
    <property type="match status" value="1"/>
</dbReference>
<dbReference type="Gene3D" id="3.40.50.720">
    <property type="entry name" value="NAD(P)-binding Rossmann-like Domain"/>
    <property type="match status" value="1"/>
</dbReference>
<dbReference type="InterPro" id="IPR013708">
    <property type="entry name" value="Shikimate_DH-bd_N"/>
</dbReference>
<evidence type="ECO:0000256" key="1">
    <source>
        <dbReference type="ARBA" id="ARBA00004871"/>
    </source>
</evidence>
<proteinExistence type="predicted"/>
<dbReference type="UniPathway" id="UPA00053">
    <property type="reaction ID" value="UER00087"/>
</dbReference>
<dbReference type="PANTHER" id="PTHR21089:SF1">
    <property type="entry name" value="BIFUNCTIONAL 3-DEHYDROQUINATE DEHYDRATASE_SHIKIMATE DEHYDROGENASE, CHLOROPLASTIC"/>
    <property type="match status" value="1"/>
</dbReference>
<comment type="pathway">
    <text evidence="1">Metabolic intermediate biosynthesis; chorismate biosynthesis; chorismate from D-erythrose 4-phosphate and phosphoenolpyruvate: step 4/7.</text>
</comment>
<evidence type="ECO:0000256" key="4">
    <source>
        <dbReference type="ARBA" id="ARBA00023002"/>
    </source>
</evidence>
<keyword evidence="4 10" id="KW-0560">Oxidoreductase</keyword>
<dbReference type="NCBIfam" id="NF001310">
    <property type="entry name" value="PRK00258.1-2"/>
    <property type="match status" value="1"/>
</dbReference>
<comment type="caution">
    <text evidence="10">The sequence shown here is derived from an EMBL/GenBank/DDBJ whole genome shotgun (WGS) entry which is preliminary data.</text>
</comment>
<dbReference type="GO" id="GO:0019632">
    <property type="term" value="P:shikimate metabolic process"/>
    <property type="evidence" value="ECO:0007669"/>
    <property type="project" value="TreeGrafter"/>
</dbReference>
<dbReference type="GO" id="GO:0004764">
    <property type="term" value="F:shikimate 3-dehydrogenase (NADP+) activity"/>
    <property type="evidence" value="ECO:0007669"/>
    <property type="project" value="UniProtKB-EC"/>
</dbReference>
<dbReference type="Pfam" id="PF01488">
    <property type="entry name" value="Shikimate_DH"/>
    <property type="match status" value="1"/>
</dbReference>
<evidence type="ECO:0000256" key="6">
    <source>
        <dbReference type="ARBA" id="ARBA00049442"/>
    </source>
</evidence>
<feature type="domain" description="SDH C-terminal" evidence="9">
    <location>
        <begin position="212"/>
        <end position="242"/>
    </location>
</feature>
<evidence type="ECO:0000313" key="10">
    <source>
        <dbReference type="EMBL" id="KRG18844.1"/>
    </source>
</evidence>
<dbReference type="InterPro" id="IPR041121">
    <property type="entry name" value="SDH_C"/>
</dbReference>
<accession>A0A0Q9YEC7</accession>
<dbReference type="PANTHER" id="PTHR21089">
    <property type="entry name" value="SHIKIMATE DEHYDROGENASE"/>
    <property type="match status" value="1"/>
</dbReference>
<evidence type="ECO:0000256" key="5">
    <source>
        <dbReference type="ARBA" id="ARBA00023141"/>
    </source>
</evidence>
<organism evidence="10">
    <name type="scientific">Candidatus Berkiella cookevillensis</name>
    <dbReference type="NCBI Taxonomy" id="437022"/>
    <lineage>
        <taxon>Bacteria</taxon>
        <taxon>Pseudomonadati</taxon>
        <taxon>Pseudomonadota</taxon>
        <taxon>Gammaproteobacteria</taxon>
        <taxon>Candidatus Berkiellales</taxon>
        <taxon>Candidatus Berkiellaceae</taxon>
        <taxon>Candidatus Berkiella</taxon>
    </lineage>
</organism>
<dbReference type="Gene3D" id="3.40.50.10860">
    <property type="entry name" value="Leucine Dehydrogenase, chain A, domain 1"/>
    <property type="match status" value="1"/>
</dbReference>
<name>A0A0Q9YEC7_9GAMM</name>
<dbReference type="InterPro" id="IPR022893">
    <property type="entry name" value="Shikimate_DH_fam"/>
</dbReference>
<dbReference type="CDD" id="cd01065">
    <property type="entry name" value="NAD_bind_Shikimate_DH"/>
    <property type="match status" value="1"/>
</dbReference>
<evidence type="ECO:0000259" key="8">
    <source>
        <dbReference type="Pfam" id="PF08501"/>
    </source>
</evidence>
<gene>
    <name evidence="10" type="primary">aroE</name>
    <name evidence="10" type="ORF">CC99x_01325</name>
</gene>
<evidence type="ECO:0000259" key="9">
    <source>
        <dbReference type="Pfam" id="PF18317"/>
    </source>
</evidence>
<protein>
    <recommendedName>
        <fullName evidence="2">shikimate dehydrogenase (NADP(+))</fullName>
        <ecNumber evidence="2">1.1.1.25</ecNumber>
    </recommendedName>
</protein>
<dbReference type="InterPro" id="IPR046346">
    <property type="entry name" value="Aminoacid_DH-like_N_sf"/>
</dbReference>
<keyword evidence="5" id="KW-0057">Aromatic amino acid biosynthesis</keyword>
<dbReference type="SUPFAM" id="SSF53223">
    <property type="entry name" value="Aminoacid dehydrogenase-like, N-terminal domain"/>
    <property type="match status" value="1"/>
</dbReference>
<dbReference type="AlphaFoldDB" id="A0A0Q9YEC7"/>